<comment type="caution">
    <text evidence="5">The sequence shown here is derived from an EMBL/GenBank/DDBJ whole genome shotgun (WGS) entry which is preliminary data.</text>
</comment>
<gene>
    <name evidence="5" type="ORF">KSP40_PGU021510</name>
</gene>
<keyword evidence="1" id="KW-0479">Metal-binding</keyword>
<dbReference type="SFLD" id="SFLDG01019">
    <property type="entry name" value="Terpene_Cyclase_Like_1_C_Termi"/>
    <property type="match status" value="1"/>
</dbReference>
<dbReference type="PANTHER" id="PTHR31225:SF93">
    <property type="entry name" value="ALPHA-HUMULENE_(-)-(E)-BETA-CARYOPHYLLENE SYNTHASE"/>
    <property type="match status" value="1"/>
</dbReference>
<evidence type="ECO:0000256" key="2">
    <source>
        <dbReference type="ARBA" id="ARBA00022842"/>
    </source>
</evidence>
<keyword evidence="3" id="KW-0456">Lyase</keyword>
<dbReference type="InterPro" id="IPR050148">
    <property type="entry name" value="Terpene_synthase-like"/>
</dbReference>
<dbReference type="EMBL" id="JBBWWR010000008">
    <property type="protein sequence ID" value="KAK8963031.1"/>
    <property type="molecule type" value="Genomic_DNA"/>
</dbReference>
<protein>
    <submittedName>
        <fullName evidence="5">(-)-germacrene D synthase</fullName>
    </submittedName>
</protein>
<evidence type="ECO:0000256" key="3">
    <source>
        <dbReference type="ARBA" id="ARBA00023239"/>
    </source>
</evidence>
<name>A0ABR2MG45_9ASPA</name>
<evidence type="ECO:0000256" key="1">
    <source>
        <dbReference type="ARBA" id="ARBA00022723"/>
    </source>
</evidence>
<evidence type="ECO:0000259" key="4">
    <source>
        <dbReference type="Pfam" id="PF03936"/>
    </source>
</evidence>
<evidence type="ECO:0000313" key="6">
    <source>
        <dbReference type="Proteomes" id="UP001412067"/>
    </source>
</evidence>
<dbReference type="InterPro" id="IPR008949">
    <property type="entry name" value="Isoprenoid_synthase_dom_sf"/>
</dbReference>
<dbReference type="InterPro" id="IPR034741">
    <property type="entry name" value="Terpene_cyclase-like_1_C"/>
</dbReference>
<organism evidence="5 6">
    <name type="scientific">Platanthera guangdongensis</name>
    <dbReference type="NCBI Taxonomy" id="2320717"/>
    <lineage>
        <taxon>Eukaryota</taxon>
        <taxon>Viridiplantae</taxon>
        <taxon>Streptophyta</taxon>
        <taxon>Embryophyta</taxon>
        <taxon>Tracheophyta</taxon>
        <taxon>Spermatophyta</taxon>
        <taxon>Magnoliopsida</taxon>
        <taxon>Liliopsida</taxon>
        <taxon>Asparagales</taxon>
        <taxon>Orchidaceae</taxon>
        <taxon>Orchidoideae</taxon>
        <taxon>Orchideae</taxon>
        <taxon>Orchidinae</taxon>
        <taxon>Platanthera</taxon>
    </lineage>
</organism>
<dbReference type="SUPFAM" id="SSF48576">
    <property type="entry name" value="Terpenoid synthases"/>
    <property type="match status" value="1"/>
</dbReference>
<keyword evidence="2" id="KW-0460">Magnesium</keyword>
<accession>A0ABR2MG45</accession>
<reference evidence="5 6" key="1">
    <citation type="journal article" date="2022" name="Nat. Plants">
        <title>Genomes of leafy and leafless Platanthera orchids illuminate the evolution of mycoheterotrophy.</title>
        <authorList>
            <person name="Li M.H."/>
            <person name="Liu K.W."/>
            <person name="Li Z."/>
            <person name="Lu H.C."/>
            <person name="Ye Q.L."/>
            <person name="Zhang D."/>
            <person name="Wang J.Y."/>
            <person name="Li Y.F."/>
            <person name="Zhong Z.M."/>
            <person name="Liu X."/>
            <person name="Yu X."/>
            <person name="Liu D.K."/>
            <person name="Tu X.D."/>
            <person name="Liu B."/>
            <person name="Hao Y."/>
            <person name="Liao X.Y."/>
            <person name="Jiang Y.T."/>
            <person name="Sun W.H."/>
            <person name="Chen J."/>
            <person name="Chen Y.Q."/>
            <person name="Ai Y."/>
            <person name="Zhai J.W."/>
            <person name="Wu S.S."/>
            <person name="Zhou Z."/>
            <person name="Hsiao Y.Y."/>
            <person name="Wu W.L."/>
            <person name="Chen Y.Y."/>
            <person name="Lin Y.F."/>
            <person name="Hsu J.L."/>
            <person name="Li C.Y."/>
            <person name="Wang Z.W."/>
            <person name="Zhao X."/>
            <person name="Zhong W.Y."/>
            <person name="Ma X.K."/>
            <person name="Ma L."/>
            <person name="Huang J."/>
            <person name="Chen G.Z."/>
            <person name="Huang M.Z."/>
            <person name="Huang L."/>
            <person name="Peng D.H."/>
            <person name="Luo Y.B."/>
            <person name="Zou S.Q."/>
            <person name="Chen S.P."/>
            <person name="Lan S."/>
            <person name="Tsai W.C."/>
            <person name="Van de Peer Y."/>
            <person name="Liu Z.J."/>
        </authorList>
    </citation>
    <scope>NUCLEOTIDE SEQUENCE [LARGE SCALE GENOMIC DNA]</scope>
    <source>
        <strain evidence="5">Lor288</strain>
    </source>
</reference>
<feature type="domain" description="Terpene synthase metal-binding" evidence="4">
    <location>
        <begin position="1"/>
        <end position="219"/>
    </location>
</feature>
<keyword evidence="6" id="KW-1185">Reference proteome</keyword>
<sequence length="278" mass="32462">MLSLYFEPQYSTARIIATKVIALMSITDDIYDVYGTSEELQSFTQLIQRWDVNPALEHLKEYMKVQFQNIAKTFQHFEDELSSFGTSYRVHYLKEIFKVVAKYWLEEVKWRDAGYIPALKDHLKVTTITTCYNLLTCASLIGMDGSATKEAFDWLLTFPKFTYHASVICRLRDDVTSQELEQKRLHVASAVQCYMKEHNITLEEANEALLEMVENEWKKMNQEYLSLSGVFSRNILMRVINLSRVMETAYVVHDMYTHSSMIKHHISKLLVEPISLLL</sequence>
<proteinExistence type="predicted"/>
<dbReference type="Gene3D" id="1.10.600.10">
    <property type="entry name" value="Farnesyl Diphosphate Synthase"/>
    <property type="match status" value="1"/>
</dbReference>
<evidence type="ECO:0000313" key="5">
    <source>
        <dbReference type="EMBL" id="KAK8963031.1"/>
    </source>
</evidence>
<dbReference type="PANTHER" id="PTHR31225">
    <property type="entry name" value="OS04G0344100 PROTEIN-RELATED"/>
    <property type="match status" value="1"/>
</dbReference>
<dbReference type="SFLD" id="SFLDS00005">
    <property type="entry name" value="Isoprenoid_Synthase_Type_I"/>
    <property type="match status" value="1"/>
</dbReference>
<dbReference type="Proteomes" id="UP001412067">
    <property type="component" value="Unassembled WGS sequence"/>
</dbReference>
<dbReference type="Pfam" id="PF03936">
    <property type="entry name" value="Terpene_synth_C"/>
    <property type="match status" value="1"/>
</dbReference>
<dbReference type="InterPro" id="IPR005630">
    <property type="entry name" value="Terpene_synthase_metal-bd"/>
</dbReference>